<dbReference type="PANTHER" id="PTHR43811">
    <property type="entry name" value="FKBP-TYPE PEPTIDYL-PROLYL CIS-TRANS ISOMERASE FKPA"/>
    <property type="match status" value="1"/>
</dbReference>
<name>A0ABD1M0U6_9FABA</name>
<protein>
    <recommendedName>
        <fullName evidence="2 5">peptidylprolyl isomerase</fullName>
        <ecNumber evidence="2 5">5.2.1.8</ecNumber>
    </recommendedName>
</protein>
<dbReference type="InterPro" id="IPR001179">
    <property type="entry name" value="PPIase_FKBP_dom"/>
</dbReference>
<feature type="region of interest" description="Disordered" evidence="6">
    <location>
        <begin position="230"/>
        <end position="253"/>
    </location>
</feature>
<dbReference type="PROSITE" id="PS50059">
    <property type="entry name" value="FKBP_PPIASE"/>
    <property type="match status" value="1"/>
</dbReference>
<dbReference type="PANTHER" id="PTHR43811:SF48">
    <property type="entry name" value="PEPTIDYL-PROLYL CIS-TRANS ISOMERASE FKBP43"/>
    <property type="match status" value="1"/>
</dbReference>
<organism evidence="8 9">
    <name type="scientific">Flemingia macrophylla</name>
    <dbReference type="NCBI Taxonomy" id="520843"/>
    <lineage>
        <taxon>Eukaryota</taxon>
        <taxon>Viridiplantae</taxon>
        <taxon>Streptophyta</taxon>
        <taxon>Embryophyta</taxon>
        <taxon>Tracheophyta</taxon>
        <taxon>Spermatophyta</taxon>
        <taxon>Magnoliopsida</taxon>
        <taxon>eudicotyledons</taxon>
        <taxon>Gunneridae</taxon>
        <taxon>Pentapetalae</taxon>
        <taxon>rosids</taxon>
        <taxon>fabids</taxon>
        <taxon>Fabales</taxon>
        <taxon>Fabaceae</taxon>
        <taxon>Papilionoideae</taxon>
        <taxon>50 kb inversion clade</taxon>
        <taxon>NPAAA clade</taxon>
        <taxon>indigoferoid/millettioid clade</taxon>
        <taxon>Phaseoleae</taxon>
        <taxon>Flemingia</taxon>
    </lineage>
</organism>
<proteinExistence type="predicted"/>
<accession>A0ABD1M0U6</accession>
<keyword evidence="3 5" id="KW-0697">Rotamase</keyword>
<feature type="compositionally biased region" description="Acidic residues" evidence="6">
    <location>
        <begin position="107"/>
        <end position="117"/>
    </location>
</feature>
<evidence type="ECO:0000256" key="6">
    <source>
        <dbReference type="SAM" id="MobiDB-lite"/>
    </source>
</evidence>
<feature type="region of interest" description="Disordered" evidence="6">
    <location>
        <begin position="355"/>
        <end position="376"/>
    </location>
</feature>
<gene>
    <name evidence="8" type="ORF">Fmac_022840</name>
</gene>
<dbReference type="AlphaFoldDB" id="A0ABD1M0U6"/>
<feature type="region of interest" description="Disordered" evidence="6">
    <location>
        <begin position="459"/>
        <end position="534"/>
    </location>
</feature>
<evidence type="ECO:0000313" key="9">
    <source>
        <dbReference type="Proteomes" id="UP001603857"/>
    </source>
</evidence>
<comment type="catalytic activity">
    <reaction evidence="1 5">
        <text>[protein]-peptidylproline (omega=180) = [protein]-peptidylproline (omega=0)</text>
        <dbReference type="Rhea" id="RHEA:16237"/>
        <dbReference type="Rhea" id="RHEA-COMP:10747"/>
        <dbReference type="Rhea" id="RHEA-COMP:10748"/>
        <dbReference type="ChEBI" id="CHEBI:83833"/>
        <dbReference type="ChEBI" id="CHEBI:83834"/>
        <dbReference type="EC" id="5.2.1.8"/>
    </reaction>
</comment>
<dbReference type="Pfam" id="PF00254">
    <property type="entry name" value="FKBP_C"/>
    <property type="match status" value="1"/>
</dbReference>
<comment type="caution">
    <text evidence="8">The sequence shown here is derived from an EMBL/GenBank/DDBJ whole genome shotgun (WGS) entry which is preliminary data.</text>
</comment>
<reference evidence="8 9" key="1">
    <citation type="submission" date="2024-08" db="EMBL/GenBank/DDBJ databases">
        <title>Insights into the chromosomal genome structure of Flemingia macrophylla.</title>
        <authorList>
            <person name="Ding Y."/>
            <person name="Zhao Y."/>
            <person name="Bi W."/>
            <person name="Wu M."/>
            <person name="Zhao G."/>
            <person name="Gong Y."/>
            <person name="Li W."/>
            <person name="Zhang P."/>
        </authorList>
    </citation>
    <scope>NUCLEOTIDE SEQUENCE [LARGE SCALE GENOMIC DNA]</scope>
    <source>
        <strain evidence="8">DYQJB</strain>
        <tissue evidence="8">Leaf</tissue>
    </source>
</reference>
<dbReference type="GO" id="GO:0003755">
    <property type="term" value="F:peptidyl-prolyl cis-trans isomerase activity"/>
    <property type="evidence" value="ECO:0007669"/>
    <property type="project" value="UniProtKB-KW"/>
</dbReference>
<dbReference type="SUPFAM" id="SSF54534">
    <property type="entry name" value="FKBP-like"/>
    <property type="match status" value="1"/>
</dbReference>
<dbReference type="InterPro" id="IPR041232">
    <property type="entry name" value="NPL"/>
</dbReference>
<feature type="region of interest" description="Disordered" evidence="6">
    <location>
        <begin position="406"/>
        <end position="434"/>
    </location>
</feature>
<feature type="region of interest" description="Disordered" evidence="6">
    <location>
        <begin position="107"/>
        <end position="176"/>
    </location>
</feature>
<dbReference type="Gene3D" id="2.60.120.340">
    <property type="entry name" value="Nucleoplasmin core domain"/>
    <property type="match status" value="1"/>
</dbReference>
<evidence type="ECO:0000256" key="5">
    <source>
        <dbReference type="PROSITE-ProRule" id="PRU00277"/>
    </source>
</evidence>
<evidence type="ECO:0000259" key="7">
    <source>
        <dbReference type="PROSITE" id="PS50059"/>
    </source>
</evidence>
<feature type="compositionally biased region" description="Basic and acidic residues" evidence="6">
    <location>
        <begin position="151"/>
        <end position="169"/>
    </location>
</feature>
<feature type="compositionally biased region" description="Basic and acidic residues" evidence="6">
    <location>
        <begin position="459"/>
        <end position="492"/>
    </location>
</feature>
<dbReference type="Pfam" id="PF17800">
    <property type="entry name" value="NPL"/>
    <property type="match status" value="1"/>
</dbReference>
<dbReference type="Gene3D" id="3.10.50.40">
    <property type="match status" value="1"/>
</dbReference>
<evidence type="ECO:0000256" key="1">
    <source>
        <dbReference type="ARBA" id="ARBA00000971"/>
    </source>
</evidence>
<feature type="compositionally biased region" description="Basic and acidic residues" evidence="6">
    <location>
        <begin position="519"/>
        <end position="534"/>
    </location>
</feature>
<dbReference type="InterPro" id="IPR046357">
    <property type="entry name" value="PPIase_dom_sf"/>
</dbReference>
<keyword evidence="9" id="KW-1185">Reference proteome</keyword>
<dbReference type="EMBL" id="JBGMDY010000007">
    <property type="protein sequence ID" value="KAL2329413.1"/>
    <property type="molecule type" value="Genomic_DNA"/>
</dbReference>
<keyword evidence="4 5" id="KW-0413">Isomerase</keyword>
<sequence>MAFWGVEVKPGKPFNHKYDDSKGRLHISMATLGLGTATAKSTLQCNVGSRSPVYLCSLYPGNTESLQLNLELEEVDQVVFSVIGPRSIHLCGYYLATARNTNVIDDSESYGEDIADTETERSDNSDEDEYEDSFIDDDGFPEVFPPSPISNEEKASHDNRPKGRKDGLRRLRKKYQSVESDDDDDFYQEKIIVYDNIHEQTKEIENEDSILISSLYKNKAFGRALDQEMDASDDRGAGDASNKSGDDGGNSIVETNLKADHVLVDSQTHREDELSKPLGDPCTVLNIEDIKILKKKKKGKEKVTKSSCNGHSIKLDNGIGGEPKVEKITLDFVAGNNQEQHADDKKTETMDKMLPFSQVDNRHGEKPKKKRKERSKEEVLSVAYDSYHNNLVNLHTVNEDVNISDKVALPSESDPKKCRTKRKKKGQVNNSDNGYCENIIQEDTANRDAAESHNMIHNTFEDKEKHQKLTNEKSVDDVGHDFPDGNQSEDRQVKKRKKMSKSKGNGELVNSEMPVSGEQRGETEMTEDTDKREYANPSQVRTLSNGLVIQELEKGIKDGKIAASGKKISIYYTGKLKDSGVVFESNADQAPFKFRLGKGEVIKGWDVGLEGMQVGQKRRLVIPPSLMSESDGHSAKIPPNSWLVYDFELVKVH</sequence>
<evidence type="ECO:0000313" key="8">
    <source>
        <dbReference type="EMBL" id="KAL2329413.1"/>
    </source>
</evidence>
<feature type="domain" description="PPIase FKBP-type" evidence="7">
    <location>
        <begin position="565"/>
        <end position="653"/>
    </location>
</feature>
<evidence type="ECO:0000256" key="4">
    <source>
        <dbReference type="ARBA" id="ARBA00023235"/>
    </source>
</evidence>
<evidence type="ECO:0000256" key="3">
    <source>
        <dbReference type="ARBA" id="ARBA00023110"/>
    </source>
</evidence>
<dbReference type="Proteomes" id="UP001603857">
    <property type="component" value="Unassembled WGS sequence"/>
</dbReference>
<dbReference type="EC" id="5.2.1.8" evidence="2 5"/>
<feature type="compositionally biased region" description="Acidic residues" evidence="6">
    <location>
        <begin position="125"/>
        <end position="140"/>
    </location>
</feature>
<evidence type="ECO:0000256" key="2">
    <source>
        <dbReference type="ARBA" id="ARBA00013194"/>
    </source>
</evidence>